<gene>
    <name evidence="3" type="ORF">HNR70_001176</name>
</gene>
<proteinExistence type="predicted"/>
<feature type="region of interest" description="Disordered" evidence="1">
    <location>
        <begin position="1"/>
        <end position="28"/>
    </location>
</feature>
<reference evidence="3 4" key="1">
    <citation type="submission" date="2020-08" db="EMBL/GenBank/DDBJ databases">
        <title>Sequencing the genomes of 1000 actinobacteria strains.</title>
        <authorList>
            <person name="Klenk H.-P."/>
        </authorList>
    </citation>
    <scope>NUCLEOTIDE SEQUENCE [LARGE SCALE GENOMIC DNA]</scope>
    <source>
        <strain evidence="3 4">DSM 28796</strain>
    </source>
</reference>
<feature type="transmembrane region" description="Helical" evidence="2">
    <location>
        <begin position="416"/>
        <end position="444"/>
    </location>
</feature>
<feature type="compositionally biased region" description="Basic and acidic residues" evidence="1">
    <location>
        <begin position="12"/>
        <end position="25"/>
    </location>
</feature>
<protein>
    <submittedName>
        <fullName evidence="3">ABC-2 type transport system permease protein</fullName>
    </submittedName>
</protein>
<accession>A0A841ABP6</accession>
<feature type="transmembrane region" description="Helical" evidence="2">
    <location>
        <begin position="485"/>
        <end position="506"/>
    </location>
</feature>
<feature type="transmembrane region" description="Helical" evidence="2">
    <location>
        <begin position="219"/>
        <end position="237"/>
    </location>
</feature>
<evidence type="ECO:0000313" key="4">
    <source>
        <dbReference type="Proteomes" id="UP000588158"/>
    </source>
</evidence>
<dbReference type="EMBL" id="JACHLZ010000001">
    <property type="protein sequence ID" value="MBB5831363.1"/>
    <property type="molecule type" value="Genomic_DNA"/>
</dbReference>
<feature type="transmembrane region" description="Helical" evidence="2">
    <location>
        <begin position="526"/>
        <end position="549"/>
    </location>
</feature>
<feature type="transmembrane region" description="Helical" evidence="2">
    <location>
        <begin position="185"/>
        <end position="207"/>
    </location>
</feature>
<evidence type="ECO:0000256" key="1">
    <source>
        <dbReference type="SAM" id="MobiDB-lite"/>
    </source>
</evidence>
<feature type="transmembrane region" description="Helical" evidence="2">
    <location>
        <begin position="110"/>
        <end position="129"/>
    </location>
</feature>
<feature type="transmembrane region" description="Helical" evidence="2">
    <location>
        <begin position="264"/>
        <end position="285"/>
    </location>
</feature>
<evidence type="ECO:0000256" key="2">
    <source>
        <dbReference type="SAM" id="Phobius"/>
    </source>
</evidence>
<name>A0A841ABP6_9MICO</name>
<feature type="transmembrane region" description="Helical" evidence="2">
    <location>
        <begin position="150"/>
        <end position="179"/>
    </location>
</feature>
<organism evidence="3 4">
    <name type="scientific">Brachybacterium aquaticum</name>
    <dbReference type="NCBI Taxonomy" id="1432564"/>
    <lineage>
        <taxon>Bacteria</taxon>
        <taxon>Bacillati</taxon>
        <taxon>Actinomycetota</taxon>
        <taxon>Actinomycetes</taxon>
        <taxon>Micrococcales</taxon>
        <taxon>Dermabacteraceae</taxon>
        <taxon>Brachybacterium</taxon>
    </lineage>
</organism>
<feature type="transmembrane region" description="Helical" evidence="2">
    <location>
        <begin position="47"/>
        <end position="65"/>
    </location>
</feature>
<keyword evidence="2" id="KW-0812">Transmembrane</keyword>
<sequence length="557" mass="58484">MTTAAPPRPVGRRGDGPTHRRDRESASPLTGTGALLRLYLRLSRRAVIIWTLAMLVSVPSSILAMKQAYPDQAALDARAQLLDNPSAVMMTGPYFAGTRYTFWAMVTNELFLWVLIAVAIMSILLTVRHTRTEEEAGRLEMTRALPTGRLAPSAAAFGVVLVANLAVGAATAAGALMIGGPVADSLALGAATALTGLVFAAIAAVTAQIAEHAGTASGMALGIMALAFMVRGIGDVIDREGSRLSWFSPFAWAQQTRIYVDLRWWPLLVSLAATFALLALAGALSRRRDVGAGLRAARAGRAGASAGLLRPGGVARRLLRSALLAWGIGLFLFAIAFGALASSLGDLMDQVPEFSQWAPITLDDLTGSFSAFVLQMLAIGPVALLVSAVLRMKVEEQAGRLAPLLIAGTSRTAHALWWFLSAFVGTAVMQVALGLGVGLGVWAATEQTRWIGDLTLASLAYLPAITLVGALALALYGLSLRSTGLAWLVVVYTSLVVFLADMLGLPDWARAISPLDHVSLVPSEDLRVAPLMVMGAAAVVLVVVGILGLRRRDLAAG</sequence>
<evidence type="ECO:0000313" key="3">
    <source>
        <dbReference type="EMBL" id="MBB5831363.1"/>
    </source>
</evidence>
<dbReference type="AlphaFoldDB" id="A0A841ABP6"/>
<dbReference type="RefSeq" id="WP_221421099.1">
    <property type="nucleotide sequence ID" value="NZ_JACHLZ010000001.1"/>
</dbReference>
<keyword evidence="4" id="KW-1185">Reference proteome</keyword>
<comment type="caution">
    <text evidence="3">The sequence shown here is derived from an EMBL/GenBank/DDBJ whole genome shotgun (WGS) entry which is preliminary data.</text>
</comment>
<feature type="transmembrane region" description="Helical" evidence="2">
    <location>
        <begin position="365"/>
        <end position="390"/>
    </location>
</feature>
<keyword evidence="2" id="KW-0472">Membrane</keyword>
<keyword evidence="2" id="KW-1133">Transmembrane helix</keyword>
<feature type="transmembrane region" description="Helical" evidence="2">
    <location>
        <begin position="456"/>
        <end position="478"/>
    </location>
</feature>
<dbReference type="Proteomes" id="UP000588158">
    <property type="component" value="Unassembled WGS sequence"/>
</dbReference>
<feature type="transmembrane region" description="Helical" evidence="2">
    <location>
        <begin position="323"/>
        <end position="345"/>
    </location>
</feature>